<evidence type="ECO:0000313" key="2">
    <source>
        <dbReference type="Proteomes" id="UP000284168"/>
    </source>
</evidence>
<name>A0A423IKN4_9PSED</name>
<dbReference type="Pfam" id="PF08843">
    <property type="entry name" value="AbiEii"/>
    <property type="match status" value="1"/>
</dbReference>
<protein>
    <recommendedName>
        <fullName evidence="3">Nucleotidyl transferase AbiEii toxin, Type IV TA system</fullName>
    </recommendedName>
</protein>
<evidence type="ECO:0008006" key="3">
    <source>
        <dbReference type="Google" id="ProtNLM"/>
    </source>
</evidence>
<evidence type="ECO:0000313" key="1">
    <source>
        <dbReference type="EMBL" id="RON26006.1"/>
    </source>
</evidence>
<dbReference type="AlphaFoldDB" id="A0A423IKN4"/>
<sequence>MSLFDELVDEALKNKQDLAPLRVVVEKELLHHDIMLALSSAGMLAKLTFIGGTCLRACYGSNRLSEDLDFTGGADFNRESLTELAHVLVTTLKAKYGLEVEVGEPIREEGNVDTWKLKVQTRPGRKDLPAQRINIDVCSIPSYQPQPMQLLNPYGVEMGTSGLILQAETREEIYADKIVAFALRPNRIKNRDLWDMVWLRQQGVTPQLDLITKKLGDHHCKQDEFLRLFKERSTLLDTDPKVAIEFRREMGRFLPGELVNQTVNEPAFWTFLVGHIRDLYVATDKALSGHESVQSFGFKM</sequence>
<accession>A0A423IKN4</accession>
<comment type="caution">
    <text evidence="1">The sequence shown here is derived from an EMBL/GenBank/DDBJ whole genome shotgun (WGS) entry which is preliminary data.</text>
</comment>
<gene>
    <name evidence="1" type="ORF">BK663_17185</name>
</gene>
<organism evidence="1 2">
    <name type="scientific">Pseudomonas lini</name>
    <dbReference type="NCBI Taxonomy" id="163011"/>
    <lineage>
        <taxon>Bacteria</taxon>
        <taxon>Pseudomonadati</taxon>
        <taxon>Pseudomonadota</taxon>
        <taxon>Gammaproteobacteria</taxon>
        <taxon>Pseudomonadales</taxon>
        <taxon>Pseudomonadaceae</taxon>
        <taxon>Pseudomonas</taxon>
    </lineage>
</organism>
<dbReference type="EMBL" id="MOBN01000027">
    <property type="protein sequence ID" value="RON26006.1"/>
    <property type="molecule type" value="Genomic_DNA"/>
</dbReference>
<dbReference type="Gene3D" id="3.10.450.620">
    <property type="entry name" value="JHP933, nucleotidyltransferase-like core domain"/>
    <property type="match status" value="1"/>
</dbReference>
<reference evidence="1 2" key="1">
    <citation type="submission" date="2016-10" db="EMBL/GenBank/DDBJ databases">
        <title>Comparative genome analysis of multiple Pseudomonas spp. focuses on biocontrol and plant growth promoting traits.</title>
        <authorList>
            <person name="Tao X.-Y."/>
            <person name="Taylor C.G."/>
        </authorList>
    </citation>
    <scope>NUCLEOTIDE SEQUENCE [LARGE SCALE GENOMIC DNA]</scope>
    <source>
        <strain evidence="1 2">48C10</strain>
    </source>
</reference>
<proteinExistence type="predicted"/>
<dbReference type="Proteomes" id="UP000284168">
    <property type="component" value="Unassembled WGS sequence"/>
</dbReference>
<dbReference type="InterPro" id="IPR014942">
    <property type="entry name" value="AbiEii"/>
</dbReference>
<dbReference type="RefSeq" id="WP_123721349.1">
    <property type="nucleotide sequence ID" value="NZ_MOBN01000027.1"/>
</dbReference>